<dbReference type="Proteomes" id="UP000194946">
    <property type="component" value="Unassembled WGS sequence"/>
</dbReference>
<dbReference type="CDD" id="cd02968">
    <property type="entry name" value="SCO"/>
    <property type="match status" value="1"/>
</dbReference>
<keyword evidence="4" id="KW-0812">Transmembrane</keyword>
<feature type="disulfide bond" description="Redox-active" evidence="3">
    <location>
        <begin position="78"/>
        <end position="83"/>
    </location>
</feature>
<keyword evidence="4" id="KW-0472">Membrane</keyword>
<evidence type="ECO:0000256" key="4">
    <source>
        <dbReference type="SAM" id="Phobius"/>
    </source>
</evidence>
<dbReference type="InterPro" id="IPR036249">
    <property type="entry name" value="Thioredoxin-like_sf"/>
</dbReference>
<accession>A0A251ZVB1</accession>
<feature type="binding site" evidence="2">
    <location>
        <position position="78"/>
    </location>
    <ligand>
        <name>Cu cation</name>
        <dbReference type="ChEBI" id="CHEBI:23378"/>
    </ligand>
</feature>
<sequence length="202" mass="22297">MTQKNKTPLLIMISIVVVIALAAGAFGIFYTKNAIQTPPQQTATIGGGFQLLSPSGNVVSNGSFRGRWMLMYFGASRCLHDACSQTLDKIGKVTELLGQKATKFVPIFISFDSQYDTPERLMYYMKPFNNKIIALSGGELAIRDISILYHVPVKTVQATEKTKLIDPFDQFILMSPTGKYERSIPVSESAEAIAQTLNHIIQ</sequence>
<dbReference type="InterPro" id="IPR003782">
    <property type="entry name" value="SCO1/SenC"/>
</dbReference>
<keyword evidence="2" id="KW-0186">Copper</keyword>
<reference evidence="6" key="1">
    <citation type="submission" date="2014-06" db="EMBL/GenBank/DDBJ databases">
        <authorList>
            <person name="Winans N.J."/>
            <person name="Newell P.D."/>
            <person name="Douglas A.E."/>
        </authorList>
    </citation>
    <scope>NUCLEOTIDE SEQUENCE [LARGE SCALE GENOMIC DNA]</scope>
    <source>
        <strain evidence="6">DmL_052</strain>
    </source>
</reference>
<dbReference type="Pfam" id="PF02630">
    <property type="entry name" value="SCO1-SenC"/>
    <property type="match status" value="1"/>
</dbReference>
<feature type="transmembrane region" description="Helical" evidence="4">
    <location>
        <begin position="9"/>
        <end position="30"/>
    </location>
</feature>
<organism evidence="5 6">
    <name type="scientific">Commensalibacter intestini</name>
    <dbReference type="NCBI Taxonomy" id="479936"/>
    <lineage>
        <taxon>Bacteria</taxon>
        <taxon>Pseudomonadati</taxon>
        <taxon>Pseudomonadota</taxon>
        <taxon>Alphaproteobacteria</taxon>
        <taxon>Acetobacterales</taxon>
        <taxon>Acetobacteraceae</taxon>
    </lineage>
</organism>
<evidence type="ECO:0008006" key="7">
    <source>
        <dbReference type="Google" id="ProtNLM"/>
    </source>
</evidence>
<evidence type="ECO:0000313" key="5">
    <source>
        <dbReference type="EMBL" id="OUI78608.1"/>
    </source>
</evidence>
<dbReference type="EMBL" id="JOPB01000005">
    <property type="protein sequence ID" value="OUI78608.1"/>
    <property type="molecule type" value="Genomic_DNA"/>
</dbReference>
<evidence type="ECO:0000256" key="2">
    <source>
        <dbReference type="PIRSR" id="PIRSR603782-1"/>
    </source>
</evidence>
<dbReference type="RefSeq" id="WP_008854456.1">
    <property type="nucleotide sequence ID" value="NZ_JOPB01000005.1"/>
</dbReference>
<dbReference type="GO" id="GO:0046872">
    <property type="term" value="F:metal ion binding"/>
    <property type="evidence" value="ECO:0007669"/>
    <property type="project" value="UniProtKB-KW"/>
</dbReference>
<keyword evidence="3" id="KW-1015">Disulfide bond</keyword>
<protein>
    <recommendedName>
        <fullName evidence="7">Electron transporter SenC</fullName>
    </recommendedName>
</protein>
<keyword evidence="4" id="KW-1133">Transmembrane helix</keyword>
<evidence type="ECO:0000313" key="6">
    <source>
        <dbReference type="Proteomes" id="UP000194946"/>
    </source>
</evidence>
<evidence type="ECO:0000256" key="1">
    <source>
        <dbReference type="ARBA" id="ARBA00010996"/>
    </source>
</evidence>
<name>A0A251ZVB1_9PROT</name>
<dbReference type="PANTHER" id="PTHR12151">
    <property type="entry name" value="ELECTRON TRANSPORT PROTIN SCO1/SENC FAMILY MEMBER"/>
    <property type="match status" value="1"/>
</dbReference>
<dbReference type="PANTHER" id="PTHR12151:SF25">
    <property type="entry name" value="LINALOOL DEHYDRATASE_ISOMERASE DOMAIN-CONTAINING PROTEIN"/>
    <property type="match status" value="1"/>
</dbReference>
<comment type="similarity">
    <text evidence="1">Belongs to the SCO1/2 family.</text>
</comment>
<dbReference type="Gene3D" id="3.40.30.10">
    <property type="entry name" value="Glutaredoxin"/>
    <property type="match status" value="1"/>
</dbReference>
<keyword evidence="2" id="KW-0479">Metal-binding</keyword>
<gene>
    <name evidence="5" type="ORF">HK18_06845</name>
</gene>
<keyword evidence="6" id="KW-1185">Reference proteome</keyword>
<proteinExistence type="inferred from homology"/>
<comment type="caution">
    <text evidence="5">The sequence shown here is derived from an EMBL/GenBank/DDBJ whole genome shotgun (WGS) entry which is preliminary data.</text>
</comment>
<dbReference type="AlphaFoldDB" id="A0A251ZVB1"/>
<evidence type="ECO:0000256" key="3">
    <source>
        <dbReference type="PIRSR" id="PIRSR603782-2"/>
    </source>
</evidence>
<dbReference type="SUPFAM" id="SSF52833">
    <property type="entry name" value="Thioredoxin-like"/>
    <property type="match status" value="1"/>
</dbReference>
<feature type="binding site" evidence="2">
    <location>
        <position position="83"/>
    </location>
    <ligand>
        <name>Cu cation</name>
        <dbReference type="ChEBI" id="CHEBI:23378"/>
    </ligand>
</feature>